<dbReference type="EMBL" id="QZJW01000050">
    <property type="protein sequence ID" value="RJO60254.1"/>
    <property type="molecule type" value="Genomic_DNA"/>
</dbReference>
<organism evidence="3 4">
    <name type="scientific">candidate division WS5 bacterium</name>
    <dbReference type="NCBI Taxonomy" id="2093353"/>
    <lineage>
        <taxon>Bacteria</taxon>
        <taxon>candidate division WS5</taxon>
    </lineage>
</organism>
<dbReference type="AlphaFoldDB" id="A0A419DAZ0"/>
<dbReference type="SUPFAM" id="SSF51445">
    <property type="entry name" value="(Trans)glycosidases"/>
    <property type="match status" value="1"/>
</dbReference>
<evidence type="ECO:0000313" key="3">
    <source>
        <dbReference type="EMBL" id="RJO60254.1"/>
    </source>
</evidence>
<keyword evidence="2" id="KW-0812">Transmembrane</keyword>
<feature type="region of interest" description="Disordered" evidence="1">
    <location>
        <begin position="346"/>
        <end position="375"/>
    </location>
</feature>
<evidence type="ECO:0000256" key="2">
    <source>
        <dbReference type="SAM" id="Phobius"/>
    </source>
</evidence>
<dbReference type="PANTHER" id="PTHR12631:SF10">
    <property type="entry name" value="BETA-XYLOSIDASE-LIKE PROTEIN-RELATED"/>
    <property type="match status" value="1"/>
</dbReference>
<dbReference type="PANTHER" id="PTHR12631">
    <property type="entry name" value="ALPHA-L-IDURONIDASE"/>
    <property type="match status" value="1"/>
</dbReference>
<keyword evidence="2" id="KW-0472">Membrane</keyword>
<evidence type="ECO:0000313" key="4">
    <source>
        <dbReference type="Proteomes" id="UP000285655"/>
    </source>
</evidence>
<keyword evidence="2" id="KW-1133">Transmembrane helix</keyword>
<dbReference type="InterPro" id="IPR051923">
    <property type="entry name" value="Glycosyl_Hydrolase_39"/>
</dbReference>
<comment type="caution">
    <text evidence="3">The sequence shown here is derived from an EMBL/GenBank/DDBJ whole genome shotgun (WGS) entry which is preliminary data.</text>
</comment>
<protein>
    <recommendedName>
        <fullName evidence="5">Asl1-like glycosyl hydrolase catalytic domain-containing protein</fullName>
    </recommendedName>
</protein>
<reference evidence="3 4" key="1">
    <citation type="journal article" date="2017" name="ISME J.">
        <title>Energy and carbon metabolisms in a deep terrestrial subsurface fluid microbial community.</title>
        <authorList>
            <person name="Momper L."/>
            <person name="Jungbluth S.P."/>
            <person name="Lee M.D."/>
            <person name="Amend J.P."/>
        </authorList>
    </citation>
    <scope>NUCLEOTIDE SEQUENCE [LARGE SCALE GENOMIC DNA]</scope>
    <source>
        <strain evidence="3">SURF_29</strain>
    </source>
</reference>
<sequence>MHKKEKILVIITSILCVLAFAGIGGYFLFFAQKPQEKKVADVVQKISLDPKAEATHISKVAGEKGAYWMRGFDIVWNSIEHEKGTYDWQPLDEQMSFQAGEGETYYLSIIWPYANWDQKKCHSGEKYIATGHLHSRDGEDLMMGAPCDMAAYSEFIKKVVERYDGDGTDDMPGLKTPVKYWEVLNEPEMQGGKPGGAGEDLKFFVGSSGEYLEILKNSYGAIKSADPGAKVLHAGMAGMQEEFQKFWDPVFAGGAGQYFDIANIHTISTDERREDLYMIKFKRYLEKYGIKDKPIWITEVQFGDLMGKPADVPSFDNLMAKSSIFALALGADKLFLIENWTQWDNPDAYKPPEEEGKDKEKEGKKPPKPKIDLSNNSTHKVYLNLVDKLGNFEKVEALQEKYDENPMEQDGAVSSVGHYKFTNGAKVVYVLWGAGSAVELEITGKLKVTDIYGSAKEIDASQLTLTDSPFFVELLK</sequence>
<evidence type="ECO:0008006" key="5">
    <source>
        <dbReference type="Google" id="ProtNLM"/>
    </source>
</evidence>
<feature type="transmembrane region" description="Helical" evidence="2">
    <location>
        <begin position="7"/>
        <end position="29"/>
    </location>
</feature>
<proteinExistence type="predicted"/>
<accession>A0A419DAZ0</accession>
<name>A0A419DAZ0_9BACT</name>
<dbReference type="GO" id="GO:0004553">
    <property type="term" value="F:hydrolase activity, hydrolyzing O-glycosyl compounds"/>
    <property type="evidence" value="ECO:0007669"/>
    <property type="project" value="TreeGrafter"/>
</dbReference>
<dbReference type="Proteomes" id="UP000285655">
    <property type="component" value="Unassembled WGS sequence"/>
</dbReference>
<dbReference type="Gene3D" id="3.20.20.80">
    <property type="entry name" value="Glycosidases"/>
    <property type="match status" value="1"/>
</dbReference>
<dbReference type="InterPro" id="IPR017853">
    <property type="entry name" value="GH"/>
</dbReference>
<gene>
    <name evidence="3" type="ORF">C4544_05795</name>
</gene>
<evidence type="ECO:0000256" key="1">
    <source>
        <dbReference type="SAM" id="MobiDB-lite"/>
    </source>
</evidence>
<feature type="compositionally biased region" description="Basic and acidic residues" evidence="1">
    <location>
        <begin position="350"/>
        <end position="371"/>
    </location>
</feature>